<evidence type="ECO:0000313" key="2">
    <source>
        <dbReference type="Proteomes" id="UP001056120"/>
    </source>
</evidence>
<sequence length="164" mass="17975">MVVAEGSGARVLLFYWPFCSIRVSGFDDFLLTMMGTSKCLYEMKAKSSGTTIRLSITNCADIKQLDFHYLASLAEAIRKMIVNVELQYGGSLANHCKLLLQVAQAVAATIGANQLVVKISPTIDYLDAMDSHPCNVGLAVIEILNKVQFELGSKLGYLHVTQLR</sequence>
<evidence type="ECO:0000313" key="1">
    <source>
        <dbReference type="EMBL" id="KAI3732895.1"/>
    </source>
</evidence>
<dbReference type="Proteomes" id="UP001056120">
    <property type="component" value="Linkage Group LG21"/>
</dbReference>
<proteinExistence type="predicted"/>
<organism evidence="1 2">
    <name type="scientific">Smallanthus sonchifolius</name>
    <dbReference type="NCBI Taxonomy" id="185202"/>
    <lineage>
        <taxon>Eukaryota</taxon>
        <taxon>Viridiplantae</taxon>
        <taxon>Streptophyta</taxon>
        <taxon>Embryophyta</taxon>
        <taxon>Tracheophyta</taxon>
        <taxon>Spermatophyta</taxon>
        <taxon>Magnoliopsida</taxon>
        <taxon>eudicotyledons</taxon>
        <taxon>Gunneridae</taxon>
        <taxon>Pentapetalae</taxon>
        <taxon>asterids</taxon>
        <taxon>campanulids</taxon>
        <taxon>Asterales</taxon>
        <taxon>Asteraceae</taxon>
        <taxon>Asteroideae</taxon>
        <taxon>Heliantheae alliance</taxon>
        <taxon>Millerieae</taxon>
        <taxon>Smallanthus</taxon>
    </lineage>
</organism>
<gene>
    <name evidence="1" type="ORF">L1987_64107</name>
</gene>
<name>A0ACB9CF61_9ASTR</name>
<protein>
    <submittedName>
        <fullName evidence="1">Uncharacterized protein</fullName>
    </submittedName>
</protein>
<comment type="caution">
    <text evidence="1">The sequence shown here is derived from an EMBL/GenBank/DDBJ whole genome shotgun (WGS) entry which is preliminary data.</text>
</comment>
<accession>A0ACB9CF61</accession>
<keyword evidence="2" id="KW-1185">Reference proteome</keyword>
<reference evidence="2" key="1">
    <citation type="journal article" date="2022" name="Mol. Ecol. Resour.">
        <title>The genomes of chicory, endive, great burdock and yacon provide insights into Asteraceae palaeo-polyploidization history and plant inulin production.</title>
        <authorList>
            <person name="Fan W."/>
            <person name="Wang S."/>
            <person name="Wang H."/>
            <person name="Wang A."/>
            <person name="Jiang F."/>
            <person name="Liu H."/>
            <person name="Zhao H."/>
            <person name="Xu D."/>
            <person name="Zhang Y."/>
        </authorList>
    </citation>
    <scope>NUCLEOTIDE SEQUENCE [LARGE SCALE GENOMIC DNA]</scope>
    <source>
        <strain evidence="2">cv. Yunnan</strain>
    </source>
</reference>
<dbReference type="EMBL" id="CM042038">
    <property type="protein sequence ID" value="KAI3732895.1"/>
    <property type="molecule type" value="Genomic_DNA"/>
</dbReference>
<reference evidence="1 2" key="2">
    <citation type="journal article" date="2022" name="Mol. Ecol. Resour.">
        <title>The genomes of chicory, endive, great burdock and yacon provide insights into Asteraceae paleo-polyploidization history and plant inulin production.</title>
        <authorList>
            <person name="Fan W."/>
            <person name="Wang S."/>
            <person name="Wang H."/>
            <person name="Wang A."/>
            <person name="Jiang F."/>
            <person name="Liu H."/>
            <person name="Zhao H."/>
            <person name="Xu D."/>
            <person name="Zhang Y."/>
        </authorList>
    </citation>
    <scope>NUCLEOTIDE SEQUENCE [LARGE SCALE GENOMIC DNA]</scope>
    <source>
        <strain evidence="2">cv. Yunnan</strain>
        <tissue evidence="1">Leaves</tissue>
    </source>
</reference>